<dbReference type="AlphaFoldDB" id="A0AAX6MUG5"/>
<dbReference type="Pfam" id="PF06985">
    <property type="entry name" value="HET"/>
    <property type="match status" value="1"/>
</dbReference>
<accession>A0AAX6MUG5</accession>
<keyword evidence="3" id="KW-1185">Reference proteome</keyword>
<protein>
    <recommendedName>
        <fullName evidence="1">Heterokaryon incompatibility domain-containing protein</fullName>
    </recommendedName>
</protein>
<comment type="caution">
    <text evidence="2">The sequence shown here is derived from an EMBL/GenBank/DDBJ whole genome shotgun (WGS) entry which is preliminary data.</text>
</comment>
<sequence length="664" mass="75330">MSSTLCKDCSSIPWAELHSQGDLGEAAKPFSYHPSPASYTARDACSICRIIFPEDLESSSQCVTVRVNPYHSVPDAIGVEEATGVASIIFERALQDRYKLVIAEFNVYISQDSKYSSLISRDRHLLKMVVSAVDVACSVSPSQVLQPGLVAANPPTSKLLDLPLSWMKQCMQTHESCKPANAVDAPLPTRLLHIGSKEGDPIRLHDTSECYGRYVALSHRWGSERTFTTSQETLSSRRQGIPFCELPQTFQDAITVSRALGLDYIWIDSLCIIQDDPEEWRSESLRMKDVYSNATLVISASRSTSDLTGFLSPRKTGEIITIANHEIGKSSTIHIQQVINSLTPYDDSLRTEPLHKRSWALQERYLATRILFFASHQMFWECKTLSLAEDGRRLETPRHRVDQLIPIKMDTAKNWMSEEEFKSHKSWYSMVERFMFCGITYHSDRLPALSGLAQSLSLKTGDIYLAESCDIEADGNQFGIVKGGHISLRAPMFPVYTRKGPFDLDYFPELTFSREGVYMKSFGPFQRIFDVMFGFRYGEHVLFLSGSLDFPEDHPENTDLYIIFLAGETRPSPDRGWENAPSNEGYFGLLIQKSTEGSHLYTRVGAVHGRLVAEDEGIQAGELFEKYRLWRKNDYLYGLDERETRPEWFRVPLNEQEKEFVTLV</sequence>
<feature type="domain" description="Heterokaryon incompatibility" evidence="1">
    <location>
        <begin position="214"/>
        <end position="363"/>
    </location>
</feature>
<evidence type="ECO:0000313" key="3">
    <source>
        <dbReference type="Proteomes" id="UP001369815"/>
    </source>
</evidence>
<name>A0AAX6MUG5_9PEZI</name>
<evidence type="ECO:0000313" key="2">
    <source>
        <dbReference type="EMBL" id="KAK6956144.1"/>
    </source>
</evidence>
<evidence type="ECO:0000259" key="1">
    <source>
        <dbReference type="Pfam" id="PF06985"/>
    </source>
</evidence>
<dbReference type="Proteomes" id="UP001369815">
    <property type="component" value="Unassembled WGS sequence"/>
</dbReference>
<gene>
    <name evidence="2" type="ORF">Daesc_001416</name>
</gene>
<dbReference type="InterPro" id="IPR010730">
    <property type="entry name" value="HET"/>
</dbReference>
<proteinExistence type="predicted"/>
<organism evidence="2 3">
    <name type="scientific">Daldinia eschscholtzii</name>
    <dbReference type="NCBI Taxonomy" id="292717"/>
    <lineage>
        <taxon>Eukaryota</taxon>
        <taxon>Fungi</taxon>
        <taxon>Dikarya</taxon>
        <taxon>Ascomycota</taxon>
        <taxon>Pezizomycotina</taxon>
        <taxon>Sordariomycetes</taxon>
        <taxon>Xylariomycetidae</taxon>
        <taxon>Xylariales</taxon>
        <taxon>Hypoxylaceae</taxon>
        <taxon>Daldinia</taxon>
    </lineage>
</organism>
<dbReference type="EMBL" id="JBANMG010000002">
    <property type="protein sequence ID" value="KAK6956144.1"/>
    <property type="molecule type" value="Genomic_DNA"/>
</dbReference>
<reference evidence="2 3" key="1">
    <citation type="journal article" date="2024" name="Front Chem Biol">
        <title>Unveiling the potential of Daldinia eschscholtzii MFLUCC 19-0629 through bioactivity and bioinformatics studies for enhanced sustainable agriculture production.</title>
        <authorList>
            <person name="Brooks S."/>
            <person name="Weaver J.A."/>
            <person name="Klomchit A."/>
            <person name="Alharthi S.A."/>
            <person name="Onlamun T."/>
            <person name="Nurani R."/>
            <person name="Vong T.K."/>
            <person name="Alberti F."/>
            <person name="Greco C."/>
        </authorList>
    </citation>
    <scope>NUCLEOTIDE SEQUENCE [LARGE SCALE GENOMIC DNA]</scope>
    <source>
        <strain evidence="2">MFLUCC 19-0629</strain>
    </source>
</reference>
<dbReference type="PANTHER" id="PTHR33112:SF16">
    <property type="entry name" value="HETEROKARYON INCOMPATIBILITY DOMAIN-CONTAINING PROTEIN"/>
    <property type="match status" value="1"/>
</dbReference>
<dbReference type="PANTHER" id="PTHR33112">
    <property type="entry name" value="DOMAIN PROTEIN, PUTATIVE-RELATED"/>
    <property type="match status" value="1"/>
</dbReference>